<proteinExistence type="predicted"/>
<dbReference type="Proteomes" id="UP000695023">
    <property type="component" value="Unplaced"/>
</dbReference>
<name>A0A9Y3VMQ2_9CICH</name>
<keyword evidence="7 14" id="KW-1133">Transmembrane helix</keyword>
<feature type="domain" description="Cadherin" evidence="16">
    <location>
        <begin position="577"/>
        <end position="691"/>
    </location>
</feature>
<evidence type="ECO:0000256" key="12">
    <source>
        <dbReference type="PROSITE-ProRule" id="PRU00043"/>
    </source>
</evidence>
<dbReference type="AlphaFoldDB" id="A0A9Y3VMQ2"/>
<comment type="subcellular location">
    <subcellularLocation>
        <location evidence="1">Membrane</location>
        <topology evidence="1">Single-pass membrane protein</topology>
    </subcellularLocation>
</comment>
<keyword evidence="5 12" id="KW-0106">Calcium</keyword>
<evidence type="ECO:0000256" key="6">
    <source>
        <dbReference type="ARBA" id="ARBA00022889"/>
    </source>
</evidence>
<evidence type="ECO:0000256" key="14">
    <source>
        <dbReference type="SAM" id="Phobius"/>
    </source>
</evidence>
<dbReference type="FunFam" id="2.60.40.60:FF:000124">
    <property type="entry name" value="Cadherin-related family member 1"/>
    <property type="match status" value="1"/>
</dbReference>
<dbReference type="FunFam" id="2.60.40.60:FF:000113">
    <property type="entry name" value="Cadherin-related family member 1"/>
    <property type="match status" value="1"/>
</dbReference>
<feature type="signal peptide" evidence="15">
    <location>
        <begin position="1"/>
        <end position="21"/>
    </location>
</feature>
<dbReference type="GO" id="GO:0005509">
    <property type="term" value="F:calcium ion binding"/>
    <property type="evidence" value="ECO:0007669"/>
    <property type="project" value="UniProtKB-UniRule"/>
</dbReference>
<feature type="transmembrane region" description="Helical" evidence="14">
    <location>
        <begin position="704"/>
        <end position="727"/>
    </location>
</feature>
<dbReference type="PANTHER" id="PTHR24026:SF121">
    <property type="entry name" value="CADHERIN RELATED FAMILY MEMBER 1"/>
    <property type="match status" value="1"/>
</dbReference>
<feature type="domain" description="Cadherin" evidence="16">
    <location>
        <begin position="45"/>
        <end position="138"/>
    </location>
</feature>
<dbReference type="FunFam" id="2.60.40.60:FF:000126">
    <property type="entry name" value="Cadherin-related family member 1"/>
    <property type="match status" value="1"/>
</dbReference>
<protein>
    <recommendedName>
        <fullName evidence="10">Photoreceptor cadherin</fullName>
    </recommendedName>
    <alternativeName>
        <fullName evidence="11">Protocadherin-21</fullName>
    </alternativeName>
</protein>
<dbReference type="CDD" id="cd11304">
    <property type="entry name" value="Cadherin_repeat"/>
    <property type="match status" value="5"/>
</dbReference>
<evidence type="ECO:0000256" key="2">
    <source>
        <dbReference type="ARBA" id="ARBA00022692"/>
    </source>
</evidence>
<evidence type="ECO:0000313" key="18">
    <source>
        <dbReference type="RefSeq" id="XP_005736509.1"/>
    </source>
</evidence>
<reference evidence="18" key="1">
    <citation type="submission" date="2025-08" db="UniProtKB">
        <authorList>
            <consortium name="RefSeq"/>
        </authorList>
    </citation>
    <scope>IDENTIFICATION</scope>
</reference>
<dbReference type="PROSITE" id="PS00232">
    <property type="entry name" value="CADHERIN_1"/>
    <property type="match status" value="2"/>
</dbReference>
<dbReference type="InterPro" id="IPR020894">
    <property type="entry name" value="Cadherin_CS"/>
</dbReference>
<dbReference type="GO" id="GO:0009653">
    <property type="term" value="P:anatomical structure morphogenesis"/>
    <property type="evidence" value="ECO:0007669"/>
    <property type="project" value="UniProtKB-ARBA"/>
</dbReference>
<sequence>MKKEKKTHALLFLLMLHFTSARQSDYAPYFYDNGPSSTNGNMALFSISEDTPVGTQIYVLNGTDPEEDPVRYGLAFEKGSTEYFRVDPKSGNVTLIQELDREKQDEISVHVSITDGRNKVVETVRVFVTDTNDEPPEFLNLPFIIDIPEDTAPGSSIYRVQAVDKDMGSGGSVSYYLQTSPFTKFTIDGHSGILRVKPGETLDFETTPTHFVTVVAKDGGGKYKGKHQVLTSTATVTINVIDSQDMPPYFVGTPYFGYIYEVSVPGSEIYTVYAKDGDQGNPNPIHYSIINGSDGVFDINSTSGCITLTTFPSLLKNELYEIKVKASEVGPNNELQDYDVTTVTVRVVDLNNHPPTFYGENGPQNKFEVTMYEHPPAGEILRGFKITVNDSDQGANAKFKLRLVGPSRVLRVVPQTVLNEAQVTIIVEDTSGIDYEKGPTLSFKLLAVEIDTPERFSATADIVINLLDTNDNIPKFTSEYYIARVPENSPGGSSVSSVTANDPDSGSWGEVKYTIYGSGSDLFSINASSGLITTQPWTSLDAEVRSKYNFYVKAEDSEGKYSLAEVFVTVTDMNDHAPEFDEVLVEKTMIIGTPVKIEAVDEDAESPNNVIEYSIMTADPDNAFDINADTGEIKLKPYIKSMEIVQNITKQKDCKWSVVVEARDRGSPSFSTTAVVNIDITEATPLKGPMAAFLMKSRDNPLKALGMVTFIISVLVGVTVLISTAMYMRNSKSNRIMPARRIIKRRPRDQQPWTFKIPVIKFTNPGEKFLITNPESSLQQETGSPRLKPPPPIAPCLPPPPPSNVRPNERLRAVPTISGALASKGSKKAKSSRRKEGNISSALVSELKMKLEQKIHENNQGYY</sequence>
<evidence type="ECO:0000256" key="7">
    <source>
        <dbReference type="ARBA" id="ARBA00022989"/>
    </source>
</evidence>
<dbReference type="PANTHER" id="PTHR24026">
    <property type="entry name" value="FAT ATYPICAL CADHERIN-RELATED"/>
    <property type="match status" value="1"/>
</dbReference>
<evidence type="ECO:0000313" key="17">
    <source>
        <dbReference type="Proteomes" id="UP000695023"/>
    </source>
</evidence>
<keyword evidence="4" id="KW-0677">Repeat</keyword>
<feature type="region of interest" description="Disordered" evidence="13">
    <location>
        <begin position="775"/>
        <end position="839"/>
    </location>
</feature>
<gene>
    <name evidence="18" type="primary">LOC102201247</name>
</gene>
<evidence type="ECO:0000256" key="4">
    <source>
        <dbReference type="ARBA" id="ARBA00022737"/>
    </source>
</evidence>
<evidence type="ECO:0000256" key="13">
    <source>
        <dbReference type="SAM" id="MobiDB-lite"/>
    </source>
</evidence>
<feature type="chain" id="PRO_5041217229" description="Photoreceptor cadherin" evidence="15">
    <location>
        <begin position="22"/>
        <end position="863"/>
    </location>
</feature>
<keyword evidence="6" id="KW-0130">Cell adhesion</keyword>
<dbReference type="SMART" id="SM00112">
    <property type="entry name" value="CA"/>
    <property type="match status" value="6"/>
</dbReference>
<keyword evidence="17" id="KW-1185">Reference proteome</keyword>
<dbReference type="FunFam" id="2.60.40.60:FF:000111">
    <property type="entry name" value="Cadherin-related family member 1"/>
    <property type="match status" value="1"/>
</dbReference>
<dbReference type="GO" id="GO:0005886">
    <property type="term" value="C:plasma membrane"/>
    <property type="evidence" value="ECO:0007669"/>
    <property type="project" value="InterPro"/>
</dbReference>
<evidence type="ECO:0000256" key="3">
    <source>
        <dbReference type="ARBA" id="ARBA00022729"/>
    </source>
</evidence>
<dbReference type="GeneID" id="102201247"/>
<keyword evidence="2 14" id="KW-0812">Transmembrane</keyword>
<dbReference type="PRINTS" id="PR00205">
    <property type="entry name" value="CADHERIN"/>
</dbReference>
<dbReference type="InterPro" id="IPR002126">
    <property type="entry name" value="Cadherin-like_dom"/>
</dbReference>
<feature type="domain" description="Cadherin" evidence="16">
    <location>
        <begin position="477"/>
        <end position="580"/>
    </location>
</feature>
<evidence type="ECO:0000256" key="11">
    <source>
        <dbReference type="ARBA" id="ARBA00044335"/>
    </source>
</evidence>
<dbReference type="RefSeq" id="XP_005736509.1">
    <property type="nucleotide sequence ID" value="XM_005736452.2"/>
</dbReference>
<dbReference type="InterPro" id="IPR015919">
    <property type="entry name" value="Cadherin-like_sf"/>
</dbReference>
<dbReference type="Gene3D" id="2.60.40.60">
    <property type="entry name" value="Cadherins"/>
    <property type="match status" value="6"/>
</dbReference>
<evidence type="ECO:0000259" key="16">
    <source>
        <dbReference type="PROSITE" id="PS50268"/>
    </source>
</evidence>
<dbReference type="FunFam" id="2.60.40.60:FF:000122">
    <property type="entry name" value="Cadherin-related family member 1"/>
    <property type="match status" value="1"/>
</dbReference>
<organism evidence="17 18">
    <name type="scientific">Pundamilia nyererei</name>
    <dbReference type="NCBI Taxonomy" id="303518"/>
    <lineage>
        <taxon>Eukaryota</taxon>
        <taxon>Metazoa</taxon>
        <taxon>Chordata</taxon>
        <taxon>Craniata</taxon>
        <taxon>Vertebrata</taxon>
        <taxon>Euteleostomi</taxon>
        <taxon>Actinopterygii</taxon>
        <taxon>Neopterygii</taxon>
        <taxon>Teleostei</taxon>
        <taxon>Neoteleostei</taxon>
        <taxon>Acanthomorphata</taxon>
        <taxon>Ovalentaria</taxon>
        <taxon>Cichlomorphae</taxon>
        <taxon>Cichliformes</taxon>
        <taxon>Cichlidae</taxon>
        <taxon>African cichlids</taxon>
        <taxon>Pseudocrenilabrinae</taxon>
        <taxon>Haplochromini</taxon>
        <taxon>Pundamilia</taxon>
    </lineage>
</organism>
<dbReference type="Pfam" id="PF00028">
    <property type="entry name" value="Cadherin"/>
    <property type="match status" value="5"/>
</dbReference>
<keyword evidence="3 15" id="KW-0732">Signal</keyword>
<evidence type="ECO:0000256" key="8">
    <source>
        <dbReference type="ARBA" id="ARBA00023136"/>
    </source>
</evidence>
<feature type="domain" description="Cadherin" evidence="16">
    <location>
        <begin position="363"/>
        <end position="476"/>
    </location>
</feature>
<dbReference type="PROSITE" id="PS50268">
    <property type="entry name" value="CADHERIN_2"/>
    <property type="match status" value="6"/>
</dbReference>
<evidence type="ECO:0000256" key="5">
    <source>
        <dbReference type="ARBA" id="ARBA00022837"/>
    </source>
</evidence>
<keyword evidence="9" id="KW-0675">Receptor</keyword>
<dbReference type="SUPFAM" id="SSF49313">
    <property type="entry name" value="Cadherin-like"/>
    <property type="match status" value="6"/>
</dbReference>
<evidence type="ECO:0000256" key="10">
    <source>
        <dbReference type="ARBA" id="ARBA00044253"/>
    </source>
</evidence>
<feature type="domain" description="Cadherin" evidence="16">
    <location>
        <begin position="251"/>
        <end position="357"/>
    </location>
</feature>
<feature type="domain" description="Cadherin" evidence="16">
    <location>
        <begin position="139"/>
        <end position="250"/>
    </location>
</feature>
<feature type="compositionally biased region" description="Pro residues" evidence="13">
    <location>
        <begin position="787"/>
        <end position="804"/>
    </location>
</feature>
<evidence type="ECO:0000256" key="9">
    <source>
        <dbReference type="ARBA" id="ARBA00023170"/>
    </source>
</evidence>
<dbReference type="GO" id="GO:0007156">
    <property type="term" value="P:homophilic cell adhesion via plasma membrane adhesion molecules"/>
    <property type="evidence" value="ECO:0007669"/>
    <property type="project" value="InterPro"/>
</dbReference>
<evidence type="ECO:0000256" key="1">
    <source>
        <dbReference type="ARBA" id="ARBA00004167"/>
    </source>
</evidence>
<evidence type="ECO:0000256" key="15">
    <source>
        <dbReference type="SAM" id="SignalP"/>
    </source>
</evidence>
<keyword evidence="8 14" id="KW-0472">Membrane</keyword>
<accession>A0A9Y3VMQ2</accession>